<name>A0A0P0W3R1_ORYSJ</name>
<dbReference type="PaxDb" id="39947-A0A0P0W3R1"/>
<keyword evidence="2" id="KW-1185">Reference proteome</keyword>
<evidence type="ECO:0000313" key="2">
    <source>
        <dbReference type="Proteomes" id="UP000059680"/>
    </source>
</evidence>
<organism evidence="1 2">
    <name type="scientific">Oryza sativa subsp. japonica</name>
    <name type="common">Rice</name>
    <dbReference type="NCBI Taxonomy" id="39947"/>
    <lineage>
        <taxon>Eukaryota</taxon>
        <taxon>Viridiplantae</taxon>
        <taxon>Streptophyta</taxon>
        <taxon>Embryophyta</taxon>
        <taxon>Tracheophyta</taxon>
        <taxon>Spermatophyta</taxon>
        <taxon>Magnoliopsida</taxon>
        <taxon>Liliopsida</taxon>
        <taxon>Poales</taxon>
        <taxon>Poaceae</taxon>
        <taxon>BOP clade</taxon>
        <taxon>Oryzoideae</taxon>
        <taxon>Oryzeae</taxon>
        <taxon>Oryzinae</taxon>
        <taxon>Oryza</taxon>
        <taxon>Oryza sativa</taxon>
    </lineage>
</organism>
<sequence length="19" mass="2216">SFSGEMSAEWKQPPHRVSR</sequence>
<reference evidence="1 2" key="2">
    <citation type="journal article" date="2013" name="Plant Cell Physiol.">
        <title>Rice Annotation Project Database (RAP-DB): an integrative and interactive database for rice genomics.</title>
        <authorList>
            <person name="Sakai H."/>
            <person name="Lee S.S."/>
            <person name="Tanaka T."/>
            <person name="Numa H."/>
            <person name="Kim J."/>
            <person name="Kawahara Y."/>
            <person name="Wakimoto H."/>
            <person name="Yang C.C."/>
            <person name="Iwamoto M."/>
            <person name="Abe T."/>
            <person name="Yamada Y."/>
            <person name="Muto A."/>
            <person name="Inokuchi H."/>
            <person name="Ikemura T."/>
            <person name="Matsumoto T."/>
            <person name="Sasaki T."/>
            <person name="Itoh T."/>
        </authorList>
    </citation>
    <scope>NUCLEOTIDE SEQUENCE [LARGE SCALE GENOMIC DNA]</scope>
    <source>
        <strain evidence="2">cv. Nipponbare</strain>
    </source>
</reference>
<reference evidence="1 2" key="3">
    <citation type="journal article" date="2013" name="Rice">
        <title>Improvement of the Oryza sativa Nipponbare reference genome using next generation sequence and optical map data.</title>
        <authorList>
            <person name="Kawahara Y."/>
            <person name="de la Bastide M."/>
            <person name="Hamilton J.P."/>
            <person name="Kanamori H."/>
            <person name="McCombie W.R."/>
            <person name="Ouyang S."/>
            <person name="Schwartz D.C."/>
            <person name="Tanaka T."/>
            <person name="Wu J."/>
            <person name="Zhou S."/>
            <person name="Childs K.L."/>
            <person name="Davidson R.M."/>
            <person name="Lin H."/>
            <person name="Quesada-Ocampo L."/>
            <person name="Vaillancourt B."/>
            <person name="Sakai H."/>
            <person name="Lee S.S."/>
            <person name="Kim J."/>
            <person name="Numa H."/>
            <person name="Itoh T."/>
            <person name="Buell C.R."/>
            <person name="Matsumoto T."/>
        </authorList>
    </citation>
    <scope>NUCLEOTIDE SEQUENCE [LARGE SCALE GENOMIC DNA]</scope>
    <source>
        <strain evidence="2">cv. Nipponbare</strain>
    </source>
</reference>
<protein>
    <submittedName>
        <fullName evidence="1">Os03g0776100 protein</fullName>
    </submittedName>
</protein>
<dbReference type="EMBL" id="AP014959">
    <property type="protein sequence ID" value="BAS86636.1"/>
    <property type="molecule type" value="Genomic_DNA"/>
</dbReference>
<accession>A0A0P0W3R1</accession>
<dbReference type="Proteomes" id="UP000059680">
    <property type="component" value="Chromosome 3"/>
</dbReference>
<reference evidence="2" key="1">
    <citation type="journal article" date="2005" name="Nature">
        <title>The map-based sequence of the rice genome.</title>
        <authorList>
            <consortium name="International rice genome sequencing project (IRGSP)"/>
            <person name="Matsumoto T."/>
            <person name="Wu J."/>
            <person name="Kanamori H."/>
            <person name="Katayose Y."/>
            <person name="Fujisawa M."/>
            <person name="Namiki N."/>
            <person name="Mizuno H."/>
            <person name="Yamamoto K."/>
            <person name="Antonio B.A."/>
            <person name="Baba T."/>
            <person name="Sakata K."/>
            <person name="Nagamura Y."/>
            <person name="Aoki H."/>
            <person name="Arikawa K."/>
            <person name="Arita K."/>
            <person name="Bito T."/>
            <person name="Chiden Y."/>
            <person name="Fujitsuka N."/>
            <person name="Fukunaka R."/>
            <person name="Hamada M."/>
            <person name="Harada C."/>
            <person name="Hayashi A."/>
            <person name="Hijishita S."/>
            <person name="Honda M."/>
            <person name="Hosokawa S."/>
            <person name="Ichikawa Y."/>
            <person name="Idonuma A."/>
            <person name="Iijima M."/>
            <person name="Ikeda M."/>
            <person name="Ikeno M."/>
            <person name="Ito K."/>
            <person name="Ito S."/>
            <person name="Ito T."/>
            <person name="Ito Y."/>
            <person name="Ito Y."/>
            <person name="Iwabuchi A."/>
            <person name="Kamiya K."/>
            <person name="Karasawa W."/>
            <person name="Kurita K."/>
            <person name="Katagiri S."/>
            <person name="Kikuta A."/>
            <person name="Kobayashi H."/>
            <person name="Kobayashi N."/>
            <person name="Machita K."/>
            <person name="Maehara T."/>
            <person name="Masukawa M."/>
            <person name="Mizubayashi T."/>
            <person name="Mukai Y."/>
            <person name="Nagasaki H."/>
            <person name="Nagata Y."/>
            <person name="Naito S."/>
            <person name="Nakashima M."/>
            <person name="Nakama Y."/>
            <person name="Nakamichi Y."/>
            <person name="Nakamura M."/>
            <person name="Meguro A."/>
            <person name="Negishi M."/>
            <person name="Ohta I."/>
            <person name="Ohta T."/>
            <person name="Okamoto M."/>
            <person name="Ono N."/>
            <person name="Saji S."/>
            <person name="Sakaguchi M."/>
            <person name="Sakai K."/>
            <person name="Shibata M."/>
            <person name="Shimokawa T."/>
            <person name="Song J."/>
            <person name="Takazaki Y."/>
            <person name="Terasawa K."/>
            <person name="Tsugane M."/>
            <person name="Tsuji K."/>
            <person name="Ueda S."/>
            <person name="Waki K."/>
            <person name="Yamagata H."/>
            <person name="Yamamoto M."/>
            <person name="Yamamoto S."/>
            <person name="Yamane H."/>
            <person name="Yoshiki S."/>
            <person name="Yoshihara R."/>
            <person name="Yukawa K."/>
            <person name="Zhong H."/>
            <person name="Yano M."/>
            <person name="Yuan Q."/>
            <person name="Ouyang S."/>
            <person name="Liu J."/>
            <person name="Jones K.M."/>
            <person name="Gansberger K."/>
            <person name="Moffat K."/>
            <person name="Hill J."/>
            <person name="Bera J."/>
            <person name="Fadrosh D."/>
            <person name="Jin S."/>
            <person name="Johri S."/>
            <person name="Kim M."/>
            <person name="Overton L."/>
            <person name="Reardon M."/>
            <person name="Tsitrin T."/>
            <person name="Vuong H."/>
            <person name="Weaver B."/>
            <person name="Ciecko A."/>
            <person name="Tallon L."/>
            <person name="Jackson J."/>
            <person name="Pai G."/>
            <person name="Aken S.V."/>
            <person name="Utterback T."/>
            <person name="Reidmuller S."/>
            <person name="Feldblyum T."/>
            <person name="Hsiao J."/>
            <person name="Zismann V."/>
            <person name="Iobst S."/>
            <person name="de Vazeille A.R."/>
            <person name="Buell C.R."/>
            <person name="Ying K."/>
            <person name="Li Y."/>
            <person name="Lu T."/>
            <person name="Huang Y."/>
            <person name="Zhao Q."/>
            <person name="Feng Q."/>
            <person name="Zhang L."/>
            <person name="Zhu J."/>
            <person name="Weng Q."/>
            <person name="Mu J."/>
            <person name="Lu Y."/>
            <person name="Fan D."/>
            <person name="Liu Y."/>
            <person name="Guan J."/>
            <person name="Zhang Y."/>
            <person name="Yu S."/>
            <person name="Liu X."/>
            <person name="Zhang Y."/>
            <person name="Hong G."/>
            <person name="Han B."/>
            <person name="Choisne N."/>
            <person name="Demange N."/>
            <person name="Orjeda G."/>
            <person name="Samain S."/>
            <person name="Cattolico L."/>
            <person name="Pelletier E."/>
            <person name="Couloux A."/>
            <person name="Segurens B."/>
            <person name="Wincker P."/>
            <person name="D'Hont A."/>
            <person name="Scarpelli C."/>
            <person name="Weissenbach J."/>
            <person name="Salanoubat M."/>
            <person name="Quetier F."/>
            <person name="Yu Y."/>
            <person name="Kim H.R."/>
            <person name="Rambo T."/>
            <person name="Currie J."/>
            <person name="Collura K."/>
            <person name="Luo M."/>
            <person name="Yang T."/>
            <person name="Ammiraju J.S.S."/>
            <person name="Engler F."/>
            <person name="Soderlund C."/>
            <person name="Wing R.A."/>
            <person name="Palmer L.E."/>
            <person name="de la Bastide M."/>
            <person name="Spiegel L."/>
            <person name="Nascimento L."/>
            <person name="Zutavern T."/>
            <person name="O'Shaughnessy A."/>
            <person name="Dike S."/>
            <person name="Dedhia N."/>
            <person name="Preston R."/>
            <person name="Balija V."/>
            <person name="McCombie W.R."/>
            <person name="Chow T."/>
            <person name="Chen H."/>
            <person name="Chung M."/>
            <person name="Chen C."/>
            <person name="Shaw J."/>
            <person name="Wu H."/>
            <person name="Hsiao K."/>
            <person name="Chao Y."/>
            <person name="Chu M."/>
            <person name="Cheng C."/>
            <person name="Hour A."/>
            <person name="Lee P."/>
            <person name="Lin S."/>
            <person name="Lin Y."/>
            <person name="Liou J."/>
            <person name="Liu S."/>
            <person name="Hsing Y."/>
            <person name="Raghuvanshi S."/>
            <person name="Mohanty A."/>
            <person name="Bharti A.K."/>
            <person name="Gaur A."/>
            <person name="Gupta V."/>
            <person name="Kumar D."/>
            <person name="Ravi V."/>
            <person name="Vij S."/>
            <person name="Kapur A."/>
            <person name="Khurana P."/>
            <person name="Khurana P."/>
            <person name="Khurana J.P."/>
            <person name="Tyagi A.K."/>
            <person name="Gaikwad K."/>
            <person name="Singh A."/>
            <person name="Dalal V."/>
            <person name="Srivastava S."/>
            <person name="Dixit A."/>
            <person name="Pal A.K."/>
            <person name="Ghazi I.A."/>
            <person name="Yadav M."/>
            <person name="Pandit A."/>
            <person name="Bhargava A."/>
            <person name="Sureshbabu K."/>
            <person name="Batra K."/>
            <person name="Sharma T.R."/>
            <person name="Mohapatra T."/>
            <person name="Singh N.K."/>
            <person name="Messing J."/>
            <person name="Nelson A.B."/>
            <person name="Fuks G."/>
            <person name="Kavchok S."/>
            <person name="Keizer G."/>
            <person name="Linton E."/>
            <person name="Llaca V."/>
            <person name="Song R."/>
            <person name="Tanyolac B."/>
            <person name="Young S."/>
            <person name="Ho-Il K."/>
            <person name="Hahn J.H."/>
            <person name="Sangsakoo G."/>
            <person name="Vanavichit A."/>
            <person name="de Mattos Luiz.A.T."/>
            <person name="Zimmer P.D."/>
            <person name="Malone G."/>
            <person name="Dellagostin O."/>
            <person name="de Oliveira A.C."/>
            <person name="Bevan M."/>
            <person name="Bancroft I."/>
            <person name="Minx P."/>
            <person name="Cordum H."/>
            <person name="Wilson R."/>
            <person name="Cheng Z."/>
            <person name="Jin W."/>
            <person name="Jiang J."/>
            <person name="Leong S.A."/>
            <person name="Iwama H."/>
            <person name="Gojobori T."/>
            <person name="Itoh T."/>
            <person name="Niimura Y."/>
            <person name="Fujii Y."/>
            <person name="Habara T."/>
            <person name="Sakai H."/>
            <person name="Sato Y."/>
            <person name="Wilson G."/>
            <person name="Kumar K."/>
            <person name="McCouch S."/>
            <person name="Juretic N."/>
            <person name="Hoen D."/>
            <person name="Wright S."/>
            <person name="Bruskiewich R."/>
            <person name="Bureau T."/>
            <person name="Miyao A."/>
            <person name="Hirochika H."/>
            <person name="Nishikawa T."/>
            <person name="Kadowaki K."/>
            <person name="Sugiura M."/>
            <person name="Burr B."/>
            <person name="Sasaki T."/>
        </authorList>
    </citation>
    <scope>NUCLEOTIDE SEQUENCE [LARGE SCALE GENOMIC DNA]</scope>
    <source>
        <strain evidence="2">cv. Nipponbare</strain>
    </source>
</reference>
<dbReference type="InParanoid" id="A0A0P0W3R1"/>
<proteinExistence type="predicted"/>
<gene>
    <name evidence="1" type="ordered locus">Os03g0776100</name>
    <name evidence="1" type="ORF">OSNPB_030776100</name>
</gene>
<evidence type="ECO:0000313" key="1">
    <source>
        <dbReference type="EMBL" id="BAS86636.1"/>
    </source>
</evidence>
<dbReference type="AlphaFoldDB" id="A0A0P0W3R1"/>
<feature type="non-terminal residue" evidence="1">
    <location>
        <position position="1"/>
    </location>
</feature>
<dbReference type="Gramene" id="Os03t0776100-00">
    <property type="protein sequence ID" value="Os03t0776100-00"/>
    <property type="gene ID" value="Os03g0776100"/>
</dbReference>